<sequence>MHNTQRIGIIDIGSNSIRLVVYGRSENGAFQVIDESKYTARLSELVDSDHRIDILQLQPMVDKLNHFKRICDIHYVDTIRIAATAAIRNASNRDEIISYLNSMTGLQIDVLSGEQEAYYGFIGMANSLNVTDGFLIDIGGGSSEISLFRHRKIVKSISFPFGCVNTSKTYGQSDPLSDSDMRRIQDMVRQAMLEEPWLAEAPGLPMIGLGGAVRTIAKIEQLRTKYPLNRIHHYQMEDESVSQMLQKLRALPLSKRKNVPGLSKDRADIICPGIVILQTLFQHCGCSHYIMSASGIRDGLFYEMIQPDAPLVPDVLEYSLHNLIALHLSSLPQEHTRQVDRLGGLLFAGLREYKGLPEEDARYLHIASLLYRIGTNIDYYGYNQHTFYMIMHARLYGITHRELVLSAIIASYTTKSRARQMAVEYKEILDEHDYSRIYKLGSLLQLAIALDKSETQSIEEIDVQVKKNSLRIQALQHRGITFEEMEVQGAAKEFHKAWDLTPVLTS</sequence>
<comment type="similarity">
    <text evidence="1">Belongs to the GppA/Ppx family.</text>
</comment>
<dbReference type="InterPro" id="IPR043129">
    <property type="entry name" value="ATPase_NBD"/>
</dbReference>
<dbReference type="CDD" id="cd24052">
    <property type="entry name" value="ASKHA_NBD_HpPPX-GppA-like"/>
    <property type="match status" value="1"/>
</dbReference>
<dbReference type="InterPro" id="IPR050273">
    <property type="entry name" value="GppA/Ppx_hydrolase"/>
</dbReference>
<keyword evidence="6" id="KW-1185">Reference proteome</keyword>
<dbReference type="OrthoDB" id="9807195at2"/>
<dbReference type="InterPro" id="IPR030673">
    <property type="entry name" value="PyroPPase_GppA_Ppx"/>
</dbReference>
<feature type="domain" description="Ppx/GppA phosphatase C-terminal" evidence="4">
    <location>
        <begin position="333"/>
        <end position="469"/>
    </location>
</feature>
<dbReference type="AlphaFoldDB" id="A0A1T2XMK0"/>
<evidence type="ECO:0000259" key="4">
    <source>
        <dbReference type="Pfam" id="PF21447"/>
    </source>
</evidence>
<dbReference type="RefSeq" id="WP_078496617.1">
    <property type="nucleotide sequence ID" value="NZ_MSZX01000001.1"/>
</dbReference>
<organism evidence="5 6">
    <name type="scientific">Paenibacillus selenitireducens</name>
    <dbReference type="NCBI Taxonomy" id="1324314"/>
    <lineage>
        <taxon>Bacteria</taxon>
        <taxon>Bacillati</taxon>
        <taxon>Bacillota</taxon>
        <taxon>Bacilli</taxon>
        <taxon>Bacillales</taxon>
        <taxon>Paenibacillaceae</taxon>
        <taxon>Paenibacillus</taxon>
    </lineage>
</organism>
<dbReference type="EMBL" id="MSZX01000001">
    <property type="protein sequence ID" value="OPA80893.1"/>
    <property type="molecule type" value="Genomic_DNA"/>
</dbReference>
<dbReference type="InterPro" id="IPR048950">
    <property type="entry name" value="Ppx_GppA_C"/>
</dbReference>
<evidence type="ECO:0000259" key="3">
    <source>
        <dbReference type="Pfam" id="PF02541"/>
    </source>
</evidence>
<evidence type="ECO:0000256" key="2">
    <source>
        <dbReference type="ARBA" id="ARBA00022801"/>
    </source>
</evidence>
<evidence type="ECO:0000256" key="1">
    <source>
        <dbReference type="ARBA" id="ARBA00007125"/>
    </source>
</evidence>
<dbReference type="Gene3D" id="3.30.420.40">
    <property type="match status" value="1"/>
</dbReference>
<reference evidence="5 6" key="1">
    <citation type="submission" date="2017-01" db="EMBL/GenBank/DDBJ databases">
        <title>Genome analysis of Paenibacillus selenitrireducens ES3-24.</title>
        <authorList>
            <person name="Xu D."/>
            <person name="Yao R."/>
            <person name="Zheng S."/>
        </authorList>
    </citation>
    <scope>NUCLEOTIDE SEQUENCE [LARGE SCALE GENOMIC DNA]</scope>
    <source>
        <strain evidence="5 6">ES3-24</strain>
    </source>
</reference>
<comment type="caution">
    <text evidence="5">The sequence shown here is derived from an EMBL/GenBank/DDBJ whole genome shotgun (WGS) entry which is preliminary data.</text>
</comment>
<evidence type="ECO:0000313" key="5">
    <source>
        <dbReference type="EMBL" id="OPA80893.1"/>
    </source>
</evidence>
<accession>A0A1T2XMK0</accession>
<gene>
    <name evidence="5" type="ORF">BVG16_00655</name>
</gene>
<dbReference type="Proteomes" id="UP000190188">
    <property type="component" value="Unassembled WGS sequence"/>
</dbReference>
<proteinExistence type="inferred from homology"/>
<dbReference type="InterPro" id="IPR003695">
    <property type="entry name" value="Ppx_GppA_N"/>
</dbReference>
<feature type="domain" description="Ppx/GppA phosphatase N-terminal" evidence="3">
    <location>
        <begin position="24"/>
        <end position="305"/>
    </location>
</feature>
<evidence type="ECO:0000313" key="6">
    <source>
        <dbReference type="Proteomes" id="UP000190188"/>
    </source>
</evidence>
<dbReference type="GO" id="GO:0016787">
    <property type="term" value="F:hydrolase activity"/>
    <property type="evidence" value="ECO:0007669"/>
    <property type="project" value="UniProtKB-KW"/>
</dbReference>
<dbReference type="PANTHER" id="PTHR30005:SF0">
    <property type="entry name" value="RETROGRADE REGULATION PROTEIN 2"/>
    <property type="match status" value="1"/>
</dbReference>
<keyword evidence="2" id="KW-0378">Hydrolase</keyword>
<dbReference type="SUPFAM" id="SSF109604">
    <property type="entry name" value="HD-domain/PDEase-like"/>
    <property type="match status" value="1"/>
</dbReference>
<dbReference type="Pfam" id="PF02541">
    <property type="entry name" value="Ppx-GppA"/>
    <property type="match status" value="1"/>
</dbReference>
<dbReference type="PIRSF" id="PIRSF001267">
    <property type="entry name" value="Pyrophosphatase_GppA_Ppx"/>
    <property type="match status" value="1"/>
</dbReference>
<dbReference type="Gene3D" id="1.10.3210.10">
    <property type="entry name" value="Hypothetical protein af1432"/>
    <property type="match status" value="1"/>
</dbReference>
<protein>
    <submittedName>
        <fullName evidence="5">Uncharacterized protein</fullName>
    </submittedName>
</protein>
<dbReference type="PANTHER" id="PTHR30005">
    <property type="entry name" value="EXOPOLYPHOSPHATASE"/>
    <property type="match status" value="1"/>
</dbReference>
<dbReference type="GO" id="GO:0006357">
    <property type="term" value="P:regulation of transcription by RNA polymerase II"/>
    <property type="evidence" value="ECO:0007669"/>
    <property type="project" value="TreeGrafter"/>
</dbReference>
<dbReference type="Gene3D" id="3.30.420.150">
    <property type="entry name" value="Exopolyphosphatase. Domain 2"/>
    <property type="match status" value="1"/>
</dbReference>
<dbReference type="STRING" id="1324314.BVG16_00655"/>
<dbReference type="SUPFAM" id="SSF53067">
    <property type="entry name" value="Actin-like ATPase domain"/>
    <property type="match status" value="2"/>
</dbReference>
<name>A0A1T2XMK0_9BACL</name>
<dbReference type="Pfam" id="PF21447">
    <property type="entry name" value="Ppx-GppA_III"/>
    <property type="match status" value="1"/>
</dbReference>